<dbReference type="RefSeq" id="XP_020731419.2">
    <property type="nucleotide sequence ID" value="XM_020875760.2"/>
</dbReference>
<reference evidence="3" key="2">
    <citation type="submission" date="2025-08" db="UniProtKB">
        <authorList>
            <consortium name="RefSeq"/>
        </authorList>
    </citation>
    <scope>IDENTIFICATION</scope>
    <source>
        <tissue evidence="3">Tongue muscle</tissue>
    </source>
</reference>
<organism evidence="2 3">
    <name type="scientific">Odocoileus virginianus</name>
    <name type="common">White-tailed deer</name>
    <dbReference type="NCBI Taxonomy" id="9874"/>
    <lineage>
        <taxon>Eukaryota</taxon>
        <taxon>Metazoa</taxon>
        <taxon>Chordata</taxon>
        <taxon>Craniata</taxon>
        <taxon>Vertebrata</taxon>
        <taxon>Euteleostomi</taxon>
        <taxon>Mammalia</taxon>
        <taxon>Eutheria</taxon>
        <taxon>Laurasiatheria</taxon>
        <taxon>Artiodactyla</taxon>
        <taxon>Ruminantia</taxon>
        <taxon>Pecora</taxon>
        <taxon>Cervidae</taxon>
        <taxon>Odocoileinae</taxon>
        <taxon>Odocoileus</taxon>
    </lineage>
</organism>
<evidence type="ECO:0000256" key="1">
    <source>
        <dbReference type="SAM" id="MobiDB-lite"/>
    </source>
</evidence>
<dbReference type="Proteomes" id="UP001652640">
    <property type="component" value="Chromosome 33"/>
</dbReference>
<evidence type="ECO:0000313" key="3">
    <source>
        <dbReference type="RefSeq" id="XP_020731419.2"/>
    </source>
</evidence>
<protein>
    <submittedName>
        <fullName evidence="3">Histone deacetylase complex subunit SAP25 isoform X1</fullName>
    </submittedName>
</protein>
<dbReference type="Pfam" id="PF15476">
    <property type="entry name" value="SAP25"/>
    <property type="match status" value="2"/>
</dbReference>
<feature type="region of interest" description="Disordered" evidence="1">
    <location>
        <begin position="273"/>
        <end position="324"/>
    </location>
</feature>
<dbReference type="InterPro" id="IPR029163">
    <property type="entry name" value="SAP25"/>
</dbReference>
<evidence type="ECO:0000313" key="2">
    <source>
        <dbReference type="Proteomes" id="UP001652640"/>
    </source>
</evidence>
<dbReference type="GO" id="GO:0005634">
    <property type="term" value="C:nucleus"/>
    <property type="evidence" value="ECO:0007669"/>
    <property type="project" value="InterPro"/>
</dbReference>
<feature type="compositionally biased region" description="Low complexity" evidence="1">
    <location>
        <begin position="282"/>
        <end position="314"/>
    </location>
</feature>
<dbReference type="AlphaFoldDB" id="A0A6J0W6C6"/>
<feature type="region of interest" description="Disordered" evidence="1">
    <location>
        <begin position="1"/>
        <end position="30"/>
    </location>
</feature>
<accession>A0A6J0W6C6</accession>
<gene>
    <name evidence="3" type="primary">SAP25</name>
</gene>
<dbReference type="InParanoid" id="A0A6J0W6C6"/>
<dbReference type="PANTHER" id="PTHR39231:SF1">
    <property type="entry name" value="HISTONE DEACETYLASE COMPLEX SUBUNIT SAP25"/>
    <property type="match status" value="1"/>
</dbReference>
<sequence length="324" mass="34471">MLPWNARRWGAGEEQAPMERCPSADSGLSQAWDSGEEALVEPGTATEGSPQPWRRRLSWTRKEQLRPRLLPGLAAKHSPGTPVPFSLQRTWGVAPSKMTLLAPWDPNYEAAAGRRLVWGPSCASGISVSGRTLYHPSFWPLYQAASCRGLRPGLAGCWREEQVPRGAGFPVMCSEDVFFLDRLLPRGQRVPLYLSEASQQVSAPAASASPQPSGRAFRETLPLLSPQVMGSLKLLLPRPIMSPWLLPIPTSRCSTAWLSGPELIALTGLLQMSQGEPRPSTSGAPGLPSGPPALASGHPAASGGSGCSHCGEPSLPGTPDAQGP</sequence>
<dbReference type="GeneID" id="110126222"/>
<dbReference type="Gene3D" id="6.10.140.710">
    <property type="match status" value="1"/>
</dbReference>
<dbReference type="GO" id="GO:0005737">
    <property type="term" value="C:cytoplasm"/>
    <property type="evidence" value="ECO:0007669"/>
    <property type="project" value="InterPro"/>
</dbReference>
<keyword evidence="2" id="KW-1185">Reference proteome</keyword>
<dbReference type="OrthoDB" id="9945911at2759"/>
<dbReference type="FunCoup" id="A0A6J0W6C6">
    <property type="interactions" value="4"/>
</dbReference>
<proteinExistence type="predicted"/>
<reference evidence="2" key="1">
    <citation type="journal article" date="2022" name="J. Hered.">
        <title>A De Novo Chromosome-Level Genome Assembly of the White-Tailed Deer, Odocoileus Virginianus.</title>
        <authorList>
            <person name="London E.W."/>
            <person name="Roca A.L."/>
            <person name="Novakofski J.E."/>
            <person name="Mateus-Pinilla N.E."/>
        </authorList>
    </citation>
    <scope>NUCLEOTIDE SEQUENCE [LARGE SCALE GENOMIC DNA]</scope>
</reference>
<dbReference type="GO" id="GO:0006355">
    <property type="term" value="P:regulation of DNA-templated transcription"/>
    <property type="evidence" value="ECO:0007669"/>
    <property type="project" value="InterPro"/>
</dbReference>
<dbReference type="KEGG" id="ovr:110126222"/>
<dbReference type="PANTHER" id="PTHR39231">
    <property type="entry name" value="HISTONE DEACETYLASE COMPLEX SUBUNIT SAP25"/>
    <property type="match status" value="1"/>
</dbReference>
<name>A0A6J0W6C6_ODOVR</name>